<gene>
    <name evidence="2" type="ORF">GCM10010989_31160</name>
</gene>
<dbReference type="Pfam" id="PF05443">
    <property type="entry name" value="ROS_MUCR"/>
    <property type="match status" value="1"/>
</dbReference>
<evidence type="ECO:0000313" key="3">
    <source>
        <dbReference type="Proteomes" id="UP000598997"/>
    </source>
</evidence>
<protein>
    <recommendedName>
        <fullName evidence="4">MucR family transcriptional regulator</fullName>
    </recommendedName>
</protein>
<dbReference type="InterPro" id="IPR008807">
    <property type="entry name" value="ROS_MUCR"/>
</dbReference>
<dbReference type="GO" id="GO:0008270">
    <property type="term" value="F:zinc ion binding"/>
    <property type="evidence" value="ECO:0007669"/>
    <property type="project" value="InterPro"/>
</dbReference>
<reference evidence="2 3" key="1">
    <citation type="journal article" date="2014" name="Int. J. Syst. Evol. Microbiol.">
        <title>Complete genome sequence of Corynebacterium casei LMG S-19264T (=DSM 44701T), isolated from a smear-ripened cheese.</title>
        <authorList>
            <consortium name="US DOE Joint Genome Institute (JGI-PGF)"/>
            <person name="Walter F."/>
            <person name="Albersmeier A."/>
            <person name="Kalinowski J."/>
            <person name="Ruckert C."/>
        </authorList>
    </citation>
    <scope>NUCLEOTIDE SEQUENCE [LARGE SCALE GENOMIC DNA]</scope>
    <source>
        <strain evidence="2 3">CGMCC 1.15358</strain>
    </source>
</reference>
<dbReference type="EMBL" id="BMIO01000032">
    <property type="protein sequence ID" value="GGD54769.1"/>
    <property type="molecule type" value="Genomic_DNA"/>
</dbReference>
<dbReference type="Gene3D" id="1.10.10.1550">
    <property type="entry name" value="ROS/MUCR transcriptional regulator protein"/>
    <property type="match status" value="1"/>
</dbReference>
<dbReference type="GO" id="GO:0003677">
    <property type="term" value="F:DNA binding"/>
    <property type="evidence" value="ECO:0007669"/>
    <property type="project" value="InterPro"/>
</dbReference>
<proteinExistence type="inferred from homology"/>
<dbReference type="InterPro" id="IPR041920">
    <property type="entry name" value="ROS/MUCR_sf"/>
</dbReference>
<accession>A0A917DPP4</accession>
<dbReference type="GO" id="GO:0006355">
    <property type="term" value="P:regulation of DNA-templated transcription"/>
    <property type="evidence" value="ECO:0007669"/>
    <property type="project" value="InterPro"/>
</dbReference>
<comment type="caution">
    <text evidence="2">The sequence shown here is derived from an EMBL/GenBank/DDBJ whole genome shotgun (WGS) entry which is preliminary data.</text>
</comment>
<sequence length="76" mass="8879">MKILKRHLGTHYNMSPDEYRKRWNLPIDYPMVAPNDAKNRRELAQKLASGVSPPRLKNRHSRLFLRKAVGSRKAPT</sequence>
<dbReference type="RefSeq" id="WP_082924208.1">
    <property type="nucleotide sequence ID" value="NZ_BMIO01000032.1"/>
</dbReference>
<dbReference type="AlphaFoldDB" id="A0A917DPP4"/>
<name>A0A917DPP4_9SPHN</name>
<evidence type="ECO:0008006" key="4">
    <source>
        <dbReference type="Google" id="ProtNLM"/>
    </source>
</evidence>
<dbReference type="OrthoDB" id="9809693at2"/>
<dbReference type="Proteomes" id="UP000598997">
    <property type="component" value="Unassembled WGS sequence"/>
</dbReference>
<keyword evidence="3" id="KW-1185">Reference proteome</keyword>
<evidence type="ECO:0000313" key="2">
    <source>
        <dbReference type="EMBL" id="GGD54769.1"/>
    </source>
</evidence>
<organism evidence="2 3">
    <name type="scientific">Croceicoccus pelagius</name>
    <dbReference type="NCBI Taxonomy" id="1703341"/>
    <lineage>
        <taxon>Bacteria</taxon>
        <taxon>Pseudomonadati</taxon>
        <taxon>Pseudomonadota</taxon>
        <taxon>Alphaproteobacteria</taxon>
        <taxon>Sphingomonadales</taxon>
        <taxon>Erythrobacteraceae</taxon>
        <taxon>Croceicoccus</taxon>
    </lineage>
</organism>
<evidence type="ECO:0000256" key="1">
    <source>
        <dbReference type="ARBA" id="ARBA00007031"/>
    </source>
</evidence>
<comment type="similarity">
    <text evidence="1">Belongs to the ros/MucR family.</text>
</comment>